<feature type="compositionally biased region" description="Low complexity" evidence="2">
    <location>
        <begin position="36"/>
        <end position="47"/>
    </location>
</feature>
<comment type="caution">
    <text evidence="4">The sequence shown here is derived from an EMBL/GenBank/DDBJ whole genome shotgun (WGS) entry which is preliminary data.</text>
</comment>
<dbReference type="EMBL" id="JACGCI010000041">
    <property type="protein sequence ID" value="KAF6752964.1"/>
    <property type="molecule type" value="Genomic_DNA"/>
</dbReference>
<dbReference type="OrthoDB" id="5967843at2759"/>
<evidence type="ECO:0000313" key="4">
    <source>
        <dbReference type="EMBL" id="KAF6752964.1"/>
    </source>
</evidence>
<gene>
    <name evidence="4" type="ORF">DFP72DRAFT_433148</name>
</gene>
<dbReference type="InterPro" id="IPR027417">
    <property type="entry name" value="P-loop_NTPase"/>
</dbReference>
<dbReference type="SUPFAM" id="SSF52540">
    <property type="entry name" value="P-loop containing nucleoside triphosphate hydrolases"/>
    <property type="match status" value="1"/>
</dbReference>
<evidence type="ECO:0000259" key="3">
    <source>
        <dbReference type="Pfam" id="PF24883"/>
    </source>
</evidence>
<dbReference type="AlphaFoldDB" id="A0A8H6HTK5"/>
<keyword evidence="1" id="KW-0677">Repeat</keyword>
<dbReference type="Gene3D" id="3.40.50.300">
    <property type="entry name" value="P-loop containing nucleotide triphosphate hydrolases"/>
    <property type="match status" value="1"/>
</dbReference>
<dbReference type="PANTHER" id="PTHR10039:SF14">
    <property type="entry name" value="NACHT DOMAIN-CONTAINING PROTEIN"/>
    <property type="match status" value="1"/>
</dbReference>
<protein>
    <recommendedName>
        <fullName evidence="3">Nephrocystin 3-like N-terminal domain-containing protein</fullName>
    </recommendedName>
</protein>
<organism evidence="4 5">
    <name type="scientific">Ephemerocybe angulata</name>
    <dbReference type="NCBI Taxonomy" id="980116"/>
    <lineage>
        <taxon>Eukaryota</taxon>
        <taxon>Fungi</taxon>
        <taxon>Dikarya</taxon>
        <taxon>Basidiomycota</taxon>
        <taxon>Agaricomycotina</taxon>
        <taxon>Agaricomycetes</taxon>
        <taxon>Agaricomycetidae</taxon>
        <taxon>Agaricales</taxon>
        <taxon>Agaricineae</taxon>
        <taxon>Psathyrellaceae</taxon>
        <taxon>Ephemerocybe</taxon>
    </lineage>
</organism>
<dbReference type="Proteomes" id="UP000521943">
    <property type="component" value="Unassembled WGS sequence"/>
</dbReference>
<feature type="domain" description="Nephrocystin 3-like N-terminal" evidence="3">
    <location>
        <begin position="165"/>
        <end position="326"/>
    </location>
</feature>
<keyword evidence="5" id="KW-1185">Reference proteome</keyword>
<dbReference type="InterPro" id="IPR056884">
    <property type="entry name" value="NPHP3-like_N"/>
</dbReference>
<proteinExistence type="predicted"/>
<evidence type="ECO:0000256" key="1">
    <source>
        <dbReference type="ARBA" id="ARBA00022737"/>
    </source>
</evidence>
<dbReference type="Pfam" id="PF24883">
    <property type="entry name" value="NPHP3_N"/>
    <property type="match status" value="1"/>
</dbReference>
<feature type="compositionally biased region" description="Pro residues" evidence="2">
    <location>
        <begin position="83"/>
        <end position="93"/>
    </location>
</feature>
<feature type="region of interest" description="Disordered" evidence="2">
    <location>
        <begin position="18"/>
        <end position="60"/>
    </location>
</feature>
<reference evidence="4 5" key="1">
    <citation type="submission" date="2020-07" db="EMBL/GenBank/DDBJ databases">
        <title>Comparative genomics of pyrophilous fungi reveals a link between fire events and developmental genes.</title>
        <authorList>
            <consortium name="DOE Joint Genome Institute"/>
            <person name="Steindorff A.S."/>
            <person name="Carver A."/>
            <person name="Calhoun S."/>
            <person name="Stillman K."/>
            <person name="Liu H."/>
            <person name="Lipzen A."/>
            <person name="Pangilinan J."/>
            <person name="Labutti K."/>
            <person name="Bruns T.D."/>
            <person name="Grigoriev I.V."/>
        </authorList>
    </citation>
    <scope>NUCLEOTIDE SEQUENCE [LARGE SCALE GENOMIC DNA]</scope>
    <source>
        <strain evidence="4 5">CBS 144469</strain>
    </source>
</reference>
<name>A0A8H6HTK5_9AGAR</name>
<feature type="region of interest" description="Disordered" evidence="2">
    <location>
        <begin position="78"/>
        <end position="98"/>
    </location>
</feature>
<dbReference type="PANTHER" id="PTHR10039">
    <property type="entry name" value="AMELOGENIN"/>
    <property type="match status" value="1"/>
</dbReference>
<evidence type="ECO:0000256" key="2">
    <source>
        <dbReference type="SAM" id="MobiDB-lite"/>
    </source>
</evidence>
<accession>A0A8H6HTK5</accession>
<evidence type="ECO:0000313" key="5">
    <source>
        <dbReference type="Proteomes" id="UP000521943"/>
    </source>
</evidence>
<sequence>MWLRDLFKRKPKITIVPEESSIGRQSTGSPYLPTRGSGSAAYLSASYQPPKSQAPGSAYPLPPPVDLASVLSWDSLSVASSNQPPPSNTPPPLSERNSRQSFFTNASHFHVESVVYNHVAGQKRQGTIGWEKLAHKTTANALHDSSARFDPPKCDEDTRVELIRQITTWIKDRRSPARLLCMTGAAGSGKSALQQTIAEGCEANNILAASFFFNTADTTRNNTSMVIPTIAYQIGTKSDALRRMIGIVVEDNPLIFKQALKTQIEKLILDPVARLPRSERKTIPHAILIDGLDECNEERDQRELLHAIHDILHKRRSPFRIFLASRPEQAIFEALAPGGYLRTKKVYHIRLSDGDYDASSDIRHTVRKNFEKIGEQRGWGNAWFTEEDVNSIVDAASGQYIYAATAIRYISDPRRSPVTRLREMRSIQSGTPPDGNNPLAPLDSLYSLVLTAASEVYERMETNVNHEYLLILRVYLAINAINLNLDIERQDQLLGLGEGMSNSILCDLRSILIPHSTDSHGGKTTQLKVYHKSFLDFLNAPERAGALYIPKVRCAKYITESCLRRIDSYSLEDIRDGNTLSDEEFKLRYKEKELDLLDCAMLLCAVLWRKDSPFAGDAPKDDIVTMLLQFGASGFEKIHAWVTHPVMHFVGAPPWIENTYPQYEFVERWEKCMEPVLAKEFEKRDPDLAKILKKYTREWVARKADMVAGRKGLRVVEISGRSSGERRRDCP</sequence>